<evidence type="ECO:0008006" key="3">
    <source>
        <dbReference type="Google" id="ProtNLM"/>
    </source>
</evidence>
<accession>A0A1S2NAE6</accession>
<evidence type="ECO:0000313" key="1">
    <source>
        <dbReference type="EMBL" id="OIJ41760.1"/>
    </source>
</evidence>
<dbReference type="AlphaFoldDB" id="A0A1S2NAE6"/>
<dbReference type="PANTHER" id="PTHR35446:SF2">
    <property type="entry name" value="CARBOXYMUCONOLACTONE DECARBOXYLASE-LIKE DOMAIN-CONTAINING PROTEIN"/>
    <property type="match status" value="1"/>
</dbReference>
<dbReference type="InterPro" id="IPR029032">
    <property type="entry name" value="AhpD-like"/>
</dbReference>
<sequence length="90" mass="9834">MLGVSEEDLAQLSENIDSLDPPKTRAIIRFGLKCARDPQSLTSEDFSTLRGLGLTESEIMELISMSALAVYANIVADATKVENDEIFSQL</sequence>
<gene>
    <name evidence="1" type="ORF">LO55_3627</name>
</gene>
<dbReference type="Proteomes" id="UP000180246">
    <property type="component" value="Unassembled WGS sequence"/>
</dbReference>
<name>A0A1S2NAE6_9BURK</name>
<reference evidence="1 2" key="1">
    <citation type="submission" date="2014-10" db="EMBL/GenBank/DDBJ databases">
        <authorList>
            <person name="Seo M.-J."/>
            <person name="Seok Y.J."/>
            <person name="Cha I.-T."/>
        </authorList>
    </citation>
    <scope>NUCLEOTIDE SEQUENCE [LARGE SCALE GENOMIC DNA]</scope>
    <source>
        <strain evidence="1 2">NEU</strain>
    </source>
</reference>
<dbReference type="EMBL" id="JRYB01000001">
    <property type="protein sequence ID" value="OIJ41760.1"/>
    <property type="molecule type" value="Genomic_DNA"/>
</dbReference>
<protein>
    <recommendedName>
        <fullName evidence="3">Carboxymuconolactone decarboxylase family protein</fullName>
    </recommendedName>
</protein>
<organism evidence="1 2">
    <name type="scientific">Massilia timonae</name>
    <dbReference type="NCBI Taxonomy" id="47229"/>
    <lineage>
        <taxon>Bacteria</taxon>
        <taxon>Pseudomonadati</taxon>
        <taxon>Pseudomonadota</taxon>
        <taxon>Betaproteobacteria</taxon>
        <taxon>Burkholderiales</taxon>
        <taxon>Oxalobacteraceae</taxon>
        <taxon>Telluria group</taxon>
        <taxon>Massilia</taxon>
    </lineage>
</organism>
<evidence type="ECO:0000313" key="2">
    <source>
        <dbReference type="Proteomes" id="UP000180246"/>
    </source>
</evidence>
<comment type="caution">
    <text evidence="1">The sequence shown here is derived from an EMBL/GenBank/DDBJ whole genome shotgun (WGS) entry which is preliminary data.</text>
</comment>
<dbReference type="PANTHER" id="PTHR35446">
    <property type="entry name" value="SI:CH211-175M2.5"/>
    <property type="match status" value="1"/>
</dbReference>
<dbReference type="Gene3D" id="1.20.1290.10">
    <property type="entry name" value="AhpD-like"/>
    <property type="match status" value="1"/>
</dbReference>
<proteinExistence type="predicted"/>
<dbReference type="SUPFAM" id="SSF69118">
    <property type="entry name" value="AhpD-like"/>
    <property type="match status" value="1"/>
</dbReference>